<dbReference type="EC" id="3.1.3.15" evidence="4 11"/>
<keyword evidence="7" id="KW-0378">Hydrolase</keyword>
<feature type="binding site" evidence="12">
    <location>
        <position position="94"/>
    </location>
    <ligand>
        <name>Mg(2+)</name>
        <dbReference type="ChEBI" id="CHEBI:18420"/>
        <label>1</label>
        <note>catalytic</note>
    </ligand>
</feature>
<gene>
    <name evidence="13" type="primary">hisN</name>
    <name evidence="13" type="ORF">C1I89_24320</name>
</gene>
<dbReference type="NCBIfam" id="TIGR02067">
    <property type="entry name" value="his_9_HisN"/>
    <property type="match status" value="1"/>
</dbReference>
<feature type="binding site" evidence="12">
    <location>
        <position position="92"/>
    </location>
    <ligand>
        <name>Mg(2+)</name>
        <dbReference type="ChEBI" id="CHEBI:18420"/>
        <label>1</label>
        <note>catalytic</note>
    </ligand>
</feature>
<evidence type="ECO:0000313" key="14">
    <source>
        <dbReference type="Proteomes" id="UP000235994"/>
    </source>
</evidence>
<protein>
    <recommendedName>
        <fullName evidence="4 11">Histidinol-phosphatase</fullName>
        <ecNumber evidence="4 11">3.1.3.15</ecNumber>
    </recommendedName>
</protein>
<evidence type="ECO:0000256" key="5">
    <source>
        <dbReference type="ARBA" id="ARBA00022605"/>
    </source>
</evidence>
<dbReference type="RefSeq" id="WP_102775007.1">
    <property type="nucleotide sequence ID" value="NZ_POQS01000007.1"/>
</dbReference>
<feature type="binding site" evidence="12">
    <location>
        <position position="216"/>
    </location>
    <ligand>
        <name>Mg(2+)</name>
        <dbReference type="ChEBI" id="CHEBI:18420"/>
        <label>1</label>
        <note>catalytic</note>
    </ligand>
</feature>
<organism evidence="13 14">
    <name type="scientific">Achromobacter pulmonis</name>
    <dbReference type="NCBI Taxonomy" id="1389932"/>
    <lineage>
        <taxon>Bacteria</taxon>
        <taxon>Pseudomonadati</taxon>
        <taxon>Pseudomonadota</taxon>
        <taxon>Betaproteobacteria</taxon>
        <taxon>Burkholderiales</taxon>
        <taxon>Alcaligenaceae</taxon>
        <taxon>Achromobacter</taxon>
    </lineage>
</organism>
<feature type="binding site" evidence="12">
    <location>
        <position position="76"/>
    </location>
    <ligand>
        <name>Mg(2+)</name>
        <dbReference type="ChEBI" id="CHEBI:18420"/>
        <label>1</label>
        <note>catalytic</note>
    </ligand>
</feature>
<feature type="binding site" evidence="12">
    <location>
        <position position="95"/>
    </location>
    <ligand>
        <name>Mg(2+)</name>
        <dbReference type="ChEBI" id="CHEBI:18420"/>
        <label>1</label>
        <note>catalytic</note>
    </ligand>
</feature>
<evidence type="ECO:0000256" key="10">
    <source>
        <dbReference type="ARBA" id="ARBA00049158"/>
    </source>
</evidence>
<dbReference type="Gene3D" id="3.40.190.80">
    <property type="match status" value="1"/>
</dbReference>
<dbReference type="CDD" id="cd01641">
    <property type="entry name" value="Bacterial_IMPase_like_1"/>
    <property type="match status" value="1"/>
</dbReference>
<dbReference type="Proteomes" id="UP000235994">
    <property type="component" value="Unassembled WGS sequence"/>
</dbReference>
<evidence type="ECO:0000256" key="6">
    <source>
        <dbReference type="ARBA" id="ARBA00022723"/>
    </source>
</evidence>
<accession>A0A2N8KC23</accession>
<keyword evidence="5" id="KW-0028">Amino-acid biosynthesis</keyword>
<evidence type="ECO:0000256" key="8">
    <source>
        <dbReference type="ARBA" id="ARBA00022842"/>
    </source>
</evidence>
<dbReference type="InterPro" id="IPR000760">
    <property type="entry name" value="Inositol_monophosphatase-like"/>
</dbReference>
<evidence type="ECO:0000256" key="2">
    <source>
        <dbReference type="ARBA" id="ARBA00004970"/>
    </source>
</evidence>
<evidence type="ECO:0000256" key="9">
    <source>
        <dbReference type="ARBA" id="ARBA00023102"/>
    </source>
</evidence>
<keyword evidence="6 12" id="KW-0479">Metal-binding</keyword>
<dbReference type="SUPFAM" id="SSF56655">
    <property type="entry name" value="Carbohydrate phosphatase"/>
    <property type="match status" value="1"/>
</dbReference>
<comment type="catalytic activity">
    <reaction evidence="10">
        <text>L-histidinol phosphate + H2O = L-histidinol + phosphate</text>
        <dbReference type="Rhea" id="RHEA:14465"/>
        <dbReference type="ChEBI" id="CHEBI:15377"/>
        <dbReference type="ChEBI" id="CHEBI:43474"/>
        <dbReference type="ChEBI" id="CHEBI:57699"/>
        <dbReference type="ChEBI" id="CHEBI:57980"/>
        <dbReference type="EC" id="3.1.3.15"/>
    </reaction>
</comment>
<dbReference type="GO" id="GO:0004401">
    <property type="term" value="F:histidinol-phosphatase activity"/>
    <property type="evidence" value="ECO:0007669"/>
    <property type="project" value="UniProtKB-UniRule"/>
</dbReference>
<keyword evidence="9" id="KW-0368">Histidine biosynthesis</keyword>
<dbReference type="GO" id="GO:0046872">
    <property type="term" value="F:metal ion binding"/>
    <property type="evidence" value="ECO:0007669"/>
    <property type="project" value="UniProtKB-KW"/>
</dbReference>
<name>A0A2N8KC23_9BURK</name>
<dbReference type="EMBL" id="POQS01000007">
    <property type="protein sequence ID" value="PND31005.1"/>
    <property type="molecule type" value="Genomic_DNA"/>
</dbReference>
<dbReference type="InterPro" id="IPR051090">
    <property type="entry name" value="Inositol_monoP_superfamily"/>
</dbReference>
<evidence type="ECO:0000256" key="4">
    <source>
        <dbReference type="ARBA" id="ARBA00013085"/>
    </source>
</evidence>
<comment type="pathway">
    <text evidence="2">Amino-acid biosynthesis; L-histidine biosynthesis; L-histidine from 5-phospho-alpha-D-ribose 1-diphosphate: step 8/9.</text>
</comment>
<keyword evidence="14" id="KW-1185">Reference proteome</keyword>
<keyword evidence="8 12" id="KW-0460">Magnesium</keyword>
<evidence type="ECO:0000256" key="11">
    <source>
        <dbReference type="NCBIfam" id="TIGR02067"/>
    </source>
</evidence>
<dbReference type="Gene3D" id="3.30.540.10">
    <property type="entry name" value="Fructose-1,6-Bisphosphatase, subunit A, domain 1"/>
    <property type="match status" value="1"/>
</dbReference>
<dbReference type="UniPathway" id="UPA00031">
    <property type="reaction ID" value="UER00013"/>
</dbReference>
<comment type="cofactor">
    <cofactor evidence="1 12">
        <name>Mg(2+)</name>
        <dbReference type="ChEBI" id="CHEBI:18420"/>
    </cofactor>
</comment>
<dbReference type="PANTHER" id="PTHR43200:SF6">
    <property type="entry name" value="3'(2'),5'-BISPHOSPHATE NUCLEOTIDASE"/>
    <property type="match status" value="1"/>
</dbReference>
<comment type="caution">
    <text evidence="13">The sequence shown here is derived from an EMBL/GenBank/DDBJ whole genome shotgun (WGS) entry which is preliminary data.</text>
</comment>
<proteinExistence type="inferred from homology"/>
<dbReference type="PANTHER" id="PTHR43200">
    <property type="entry name" value="PHOSPHATASE"/>
    <property type="match status" value="1"/>
</dbReference>
<dbReference type="InterPro" id="IPR011809">
    <property type="entry name" value="His_9_proposed"/>
</dbReference>
<evidence type="ECO:0000313" key="13">
    <source>
        <dbReference type="EMBL" id="PND31005.1"/>
    </source>
</evidence>
<dbReference type="GO" id="GO:0000105">
    <property type="term" value="P:L-histidine biosynthetic process"/>
    <property type="evidence" value="ECO:0007669"/>
    <property type="project" value="UniProtKB-UniRule"/>
</dbReference>
<dbReference type="InterPro" id="IPR020583">
    <property type="entry name" value="Inositol_monoP_metal-BS"/>
</dbReference>
<dbReference type="PROSITE" id="PS00629">
    <property type="entry name" value="IMP_1"/>
    <property type="match status" value="1"/>
</dbReference>
<reference evidence="13 14" key="1">
    <citation type="submission" date="2018-01" db="EMBL/GenBank/DDBJ databases">
        <title>The draft genome of an aniline degradation strain ANB-1.</title>
        <authorList>
            <person name="Zhang L."/>
            <person name="Jiang J."/>
        </authorList>
    </citation>
    <scope>NUCLEOTIDE SEQUENCE [LARGE SCALE GENOMIC DNA]</scope>
    <source>
        <strain evidence="13 14">ANB-1</strain>
    </source>
</reference>
<dbReference type="AlphaFoldDB" id="A0A2N8KC23"/>
<comment type="similarity">
    <text evidence="3">Belongs to the inositol monophosphatase superfamily.</text>
</comment>
<dbReference type="PRINTS" id="PR00377">
    <property type="entry name" value="IMPHPHTASES"/>
</dbReference>
<evidence type="ECO:0000256" key="1">
    <source>
        <dbReference type="ARBA" id="ARBA00001946"/>
    </source>
</evidence>
<sequence length="268" mass="28579">MQTSLPLSAPQLAAYRAFAQTLADRVRPLSRKWFRHPLAVDTKADASPVTQADREVETALRAAIAEQYPEHGILGEEFGVSHMEAELVWSLDPIDGTRAFISGNPLWGTLLALLHRGRPVLGLIDIPALDERWIGAAGQPASLNGHACRVSGCTELGEAILYATSPDIFAGAELAAFDALAQAARMRRYGGDCYSYGLLASGHVDLVVESGLQPYDYLALMPVIEGAGGVITDWSGQPLGLQSQGRVIAAATPQLHRQAMRLLGAAAT</sequence>
<dbReference type="Pfam" id="PF00459">
    <property type="entry name" value="Inositol_P"/>
    <property type="match status" value="1"/>
</dbReference>
<evidence type="ECO:0000256" key="7">
    <source>
        <dbReference type="ARBA" id="ARBA00022801"/>
    </source>
</evidence>
<evidence type="ECO:0000256" key="3">
    <source>
        <dbReference type="ARBA" id="ARBA00009759"/>
    </source>
</evidence>
<evidence type="ECO:0000256" key="12">
    <source>
        <dbReference type="PIRSR" id="PIRSR600760-2"/>
    </source>
</evidence>